<proteinExistence type="inferred from homology"/>
<feature type="binding site" evidence="9">
    <location>
        <position position="91"/>
    </location>
    <ligand>
        <name>Zn(2+)</name>
        <dbReference type="ChEBI" id="CHEBI:29105"/>
        <label>2</label>
    </ligand>
</feature>
<evidence type="ECO:0000256" key="10">
    <source>
        <dbReference type="PIRSR" id="PIRSR005586-2"/>
    </source>
</evidence>
<dbReference type="RefSeq" id="WP_011177695.1">
    <property type="nucleotide sequence ID" value="NC_005877.1"/>
</dbReference>
<reference evidence="14 16" key="3">
    <citation type="submission" date="2017-04" db="EMBL/GenBank/DDBJ databases">
        <authorList>
            <person name="Varghese N."/>
            <person name="Submissions S."/>
        </authorList>
    </citation>
    <scope>NUCLEOTIDE SEQUENCE [LARGE SCALE GENOMIC DNA]</scope>
    <source>
        <strain evidence="14 16">DSM 9789</strain>
    </source>
</reference>
<dbReference type="PROSITE" id="PS51133">
    <property type="entry name" value="ZF_TFIIS_2"/>
    <property type="match status" value="1"/>
</dbReference>
<evidence type="ECO:0000313" key="13">
    <source>
        <dbReference type="EMBL" id="AAT43479.1"/>
    </source>
</evidence>
<feature type="binding site" evidence="9">
    <location>
        <position position="19"/>
    </location>
    <ligand>
        <name>Zn(2+)</name>
        <dbReference type="ChEBI" id="CHEBI:29105"/>
        <label>1</label>
    </ligand>
</feature>
<reference evidence="13" key="2">
    <citation type="submission" date="2004-02" db="EMBL/GenBank/DDBJ databases">
        <authorList>
            <person name="Fuetterer O."/>
            <person name="Angelov A."/>
            <person name="Liesegang H."/>
            <person name="Gottschalk G."/>
            <person name="Schleper C."/>
            <person name="Schepers B."/>
            <person name="Dock C."/>
            <person name="Antranikian G."/>
            <person name="Liebl W."/>
        </authorList>
    </citation>
    <scope>NUCLEOTIDE SEQUENCE</scope>
    <source>
        <strain evidence="13">DSM 9790</strain>
    </source>
</reference>
<dbReference type="GO" id="GO:0008270">
    <property type="term" value="F:zinc ion binding"/>
    <property type="evidence" value="ECO:0007669"/>
    <property type="project" value="UniProtKB-KW"/>
</dbReference>
<name>Q6L0M3_PICTO</name>
<evidence type="ECO:0000256" key="4">
    <source>
        <dbReference type="ARBA" id="ARBA00022833"/>
    </source>
</evidence>
<dbReference type="AlphaFoldDB" id="Q6L0M3"/>
<dbReference type="PIRSF" id="PIRSF005586">
    <property type="entry name" value="RNApol_RpoM"/>
    <property type="match status" value="1"/>
</dbReference>
<evidence type="ECO:0000256" key="1">
    <source>
        <dbReference type="ARBA" id="ARBA00018272"/>
    </source>
</evidence>
<dbReference type="Pfam" id="PF02150">
    <property type="entry name" value="Zn_ribbon_RPB9"/>
    <property type="match status" value="1"/>
</dbReference>
<evidence type="ECO:0000259" key="12">
    <source>
        <dbReference type="PROSITE" id="PS51133"/>
    </source>
</evidence>
<dbReference type="STRING" id="263820.PTO0894"/>
<evidence type="ECO:0000256" key="9">
    <source>
        <dbReference type="PIRSR" id="PIRSR005586-1"/>
    </source>
</evidence>
<dbReference type="Pfam" id="PF01096">
    <property type="entry name" value="Zn_ribbon_TFIIS"/>
    <property type="match status" value="1"/>
</dbReference>
<feature type="binding site" evidence="9">
    <location>
        <position position="94"/>
    </location>
    <ligand>
        <name>Zn(2+)</name>
        <dbReference type="ChEBI" id="CHEBI:29105"/>
        <label>2</label>
    </ligand>
</feature>
<dbReference type="InterPro" id="IPR019761">
    <property type="entry name" value="DNA-dir_RNA_pol-M_15_CS"/>
</dbReference>
<feature type="zinc finger region" description="C4-type" evidence="10">
    <location>
        <begin position="3"/>
        <end position="22"/>
    </location>
</feature>
<dbReference type="SMART" id="SM00661">
    <property type="entry name" value="RPOL9"/>
    <property type="match status" value="1"/>
</dbReference>
<gene>
    <name evidence="13" type="ordered locus">PTO0894</name>
    <name evidence="14" type="ORF">SAMN02745355_0075</name>
</gene>
<dbReference type="Proteomes" id="UP000000438">
    <property type="component" value="Chromosome"/>
</dbReference>
<evidence type="ECO:0000256" key="6">
    <source>
        <dbReference type="ARBA" id="ARBA00023163"/>
    </source>
</evidence>
<accession>Q6L0M3</accession>
<keyword evidence="6 8" id="KW-0804">Transcription</keyword>
<evidence type="ECO:0000256" key="2">
    <source>
        <dbReference type="ARBA" id="ARBA00022723"/>
    </source>
</evidence>
<reference evidence="13 15" key="1">
    <citation type="journal article" date="2004" name="Proc. Natl. Acad. Sci. U.S.A.">
        <title>Genome sequence of Picrophilus torridus and its implications for life around pH 0.</title>
        <authorList>
            <person name="Futterer O."/>
            <person name="Angelov A."/>
            <person name="Liesegang H."/>
            <person name="Gottschalk G."/>
            <person name="Schleper C."/>
            <person name="Schepers B."/>
            <person name="Dock C."/>
            <person name="Antranikian G."/>
            <person name="Liebl W."/>
        </authorList>
    </citation>
    <scope>NUCLEOTIDE SEQUENCE [LARGE SCALE GENOMIC DNA]</scope>
    <source>
        <strain evidence="15">ATCC 700027 / DSM 9790 / JCM 10055 / NBRC 100828</strain>
        <strain evidence="13">DSM 9790</strain>
    </source>
</reference>
<evidence type="ECO:0000256" key="8">
    <source>
        <dbReference type="PIRNR" id="PIRNR005586"/>
    </source>
</evidence>
<dbReference type="Gene3D" id="2.20.25.10">
    <property type="match status" value="2"/>
</dbReference>
<dbReference type="SMART" id="SM00440">
    <property type="entry name" value="ZnF_C2C2"/>
    <property type="match status" value="1"/>
</dbReference>
<dbReference type="PROSITE" id="PS01030">
    <property type="entry name" value="RNA_POL_M_15KD"/>
    <property type="match status" value="1"/>
</dbReference>
<dbReference type="GO" id="GO:0000428">
    <property type="term" value="C:DNA-directed RNA polymerase complex"/>
    <property type="evidence" value="ECO:0007669"/>
    <property type="project" value="UniProtKB-KW"/>
</dbReference>
<dbReference type="EMBL" id="AE017261">
    <property type="protein sequence ID" value="AAT43479.1"/>
    <property type="molecule type" value="Genomic_DNA"/>
</dbReference>
<protein>
    <recommendedName>
        <fullName evidence="1">Transcription factor S</fullName>
    </recommendedName>
    <alternativeName>
        <fullName evidence="7">Transcription elongation factor IIS/RNA polymerase subunit homolog</fullName>
    </alternativeName>
</protein>
<feature type="binding site" evidence="9">
    <location>
        <position position="3"/>
    </location>
    <ligand>
        <name>Zn(2+)</name>
        <dbReference type="ChEBI" id="CHEBI:29105"/>
        <label>1</label>
    </ligand>
</feature>
<evidence type="ECO:0000256" key="11">
    <source>
        <dbReference type="RuleBase" id="RU003474"/>
    </source>
</evidence>
<dbReference type="GO" id="GO:0006351">
    <property type="term" value="P:DNA-templated transcription"/>
    <property type="evidence" value="ECO:0007669"/>
    <property type="project" value="InterPro"/>
</dbReference>
<feature type="domain" description="TFIIS-type" evidence="12">
    <location>
        <begin position="59"/>
        <end position="99"/>
    </location>
</feature>
<keyword evidence="13" id="KW-0548">Nucleotidyltransferase</keyword>
<dbReference type="InterPro" id="IPR012164">
    <property type="entry name" value="Rpa12/Rpb9/Rpc10/TFS"/>
</dbReference>
<keyword evidence="13" id="KW-0240">DNA-directed RNA polymerase</keyword>
<dbReference type="GO" id="GO:0006355">
    <property type="term" value="P:regulation of DNA-templated transcription"/>
    <property type="evidence" value="ECO:0007669"/>
    <property type="project" value="InterPro"/>
</dbReference>
<keyword evidence="13" id="KW-0808">Transferase</keyword>
<dbReference type="InParanoid" id="Q6L0M3"/>
<sequence>MFCPKCGSLMTPSNGKYICRSCGYEMSKGAEKSTKIVNKSSDKEIIMIEKEVNAEPLDSEAVCPKCHHVGAYYLLKQTRSADEPETKFYTCAACGYRWREY</sequence>
<accession>A0A8G2FVE8</accession>
<dbReference type="PANTHER" id="PTHR11239">
    <property type="entry name" value="DNA-DIRECTED RNA POLYMERASE"/>
    <property type="match status" value="1"/>
</dbReference>
<dbReference type="Proteomes" id="UP000192315">
    <property type="component" value="Unassembled WGS sequence"/>
</dbReference>
<dbReference type="PANTHER" id="PTHR11239:SF12">
    <property type="entry name" value="DNA-DIRECTED RNA POLYMERASE III SUBUNIT RPC10"/>
    <property type="match status" value="1"/>
</dbReference>
<organism evidence="13 15">
    <name type="scientific">Picrophilus torridus (strain ATCC 700027 / DSM 9790 / JCM 10055 / NBRC 100828 / KAW 2/3)</name>
    <dbReference type="NCBI Taxonomy" id="1122961"/>
    <lineage>
        <taxon>Archaea</taxon>
        <taxon>Methanobacteriati</taxon>
        <taxon>Thermoplasmatota</taxon>
        <taxon>Thermoplasmata</taxon>
        <taxon>Thermoplasmatales</taxon>
        <taxon>Picrophilaceae</taxon>
        <taxon>Picrophilus</taxon>
    </lineage>
</organism>
<dbReference type="KEGG" id="pto:PTO0894"/>
<evidence type="ECO:0000256" key="5">
    <source>
        <dbReference type="ARBA" id="ARBA00023015"/>
    </source>
</evidence>
<feature type="binding site" evidence="9">
    <location>
        <position position="22"/>
    </location>
    <ligand>
        <name>Zn(2+)</name>
        <dbReference type="ChEBI" id="CHEBI:29105"/>
        <label>1</label>
    </ligand>
</feature>
<evidence type="ECO:0000313" key="14">
    <source>
        <dbReference type="EMBL" id="SMD30212.1"/>
    </source>
</evidence>
<dbReference type="PaxDb" id="263820-PTO0894"/>
<keyword evidence="5" id="KW-0805">Transcription regulation</keyword>
<evidence type="ECO:0000256" key="3">
    <source>
        <dbReference type="ARBA" id="ARBA00022771"/>
    </source>
</evidence>
<dbReference type="GeneID" id="2844132"/>
<feature type="binding site" evidence="9">
    <location>
        <position position="63"/>
    </location>
    <ligand>
        <name>Zn(2+)</name>
        <dbReference type="ChEBI" id="CHEBI:29105"/>
        <label>2</label>
    </ligand>
</feature>
<dbReference type="FunCoup" id="Q6L0M3">
    <property type="interactions" value="53"/>
</dbReference>
<evidence type="ECO:0000313" key="16">
    <source>
        <dbReference type="Proteomes" id="UP000192315"/>
    </source>
</evidence>
<dbReference type="OrthoDB" id="72957at2157"/>
<dbReference type="InterPro" id="IPR001222">
    <property type="entry name" value="Znf_TFIIS"/>
</dbReference>
<dbReference type="GO" id="GO:0003676">
    <property type="term" value="F:nucleic acid binding"/>
    <property type="evidence" value="ECO:0007669"/>
    <property type="project" value="InterPro"/>
</dbReference>
<dbReference type="NCBIfam" id="TIGR01384">
    <property type="entry name" value="TFS_arch"/>
    <property type="match status" value="1"/>
</dbReference>
<keyword evidence="2 9" id="KW-0479">Metal-binding</keyword>
<dbReference type="GO" id="GO:0003899">
    <property type="term" value="F:DNA-directed RNA polymerase activity"/>
    <property type="evidence" value="ECO:0007669"/>
    <property type="project" value="InterPro"/>
</dbReference>
<evidence type="ECO:0000313" key="15">
    <source>
        <dbReference type="Proteomes" id="UP000000438"/>
    </source>
</evidence>
<feature type="binding site" evidence="9">
    <location>
        <position position="6"/>
    </location>
    <ligand>
        <name>Zn(2+)</name>
        <dbReference type="ChEBI" id="CHEBI:29105"/>
        <label>1</label>
    </ligand>
</feature>
<comment type="similarity">
    <text evidence="8 11">Belongs to the archaeal rpoM/eukaryotic RPA12/RPB9/RPC11 RNA polymerase family.</text>
</comment>
<dbReference type="EMBL" id="FWYE01000001">
    <property type="protein sequence ID" value="SMD30212.1"/>
    <property type="molecule type" value="Genomic_DNA"/>
</dbReference>
<keyword evidence="16" id="KW-1185">Reference proteome</keyword>
<keyword evidence="3 10" id="KW-0863">Zinc-finger</keyword>
<keyword evidence="4 9" id="KW-0862">Zinc</keyword>
<feature type="binding site" evidence="9">
    <location>
        <position position="66"/>
    </location>
    <ligand>
        <name>Zn(2+)</name>
        <dbReference type="ChEBI" id="CHEBI:29105"/>
        <label>2</label>
    </ligand>
</feature>
<dbReference type="InterPro" id="IPR006288">
    <property type="entry name" value="TFS"/>
</dbReference>
<dbReference type="InterPro" id="IPR001529">
    <property type="entry name" value="Zn_ribbon_RPB9"/>
</dbReference>
<dbReference type="eggNOG" id="arCOG00579">
    <property type="taxonomic scope" value="Archaea"/>
</dbReference>
<evidence type="ECO:0000256" key="7">
    <source>
        <dbReference type="ARBA" id="ARBA00032962"/>
    </source>
</evidence>
<dbReference type="HOGENOM" id="CLU_093932_3_2_2"/>
<dbReference type="SUPFAM" id="SSF57783">
    <property type="entry name" value="Zinc beta-ribbon"/>
    <property type="match status" value="1"/>
</dbReference>